<dbReference type="Pfam" id="PF00612">
    <property type="entry name" value="IQ"/>
    <property type="match status" value="2"/>
</dbReference>
<feature type="compositionally biased region" description="Polar residues" evidence="10">
    <location>
        <begin position="1164"/>
        <end position="1177"/>
    </location>
</feature>
<sequence>MASETNTAPPAVEVYTKGTKAWFEDKREAWISATCISNTVSDGKVVIVFEGDNDRKTSTHHNALFQEYRFESTVAAIVKNGGSTLPPLRNPPKMEYTDDLTNLSHLNEPAVLNTIRTRYMQRLIYTYSGIVLIAVNPFDRVALYDPDIVQQYSGKRRGELEPHLFAIAEDAYRCMIRGQMNQTIVVSGESGAGKTVSAKYIMRYFATADDQESTGKKKKSSGSMTEVEEQILATNPIMEAFGNAKTTRNDNSSRFGKYIEIQFDDGPNIIGAKIRTYLLERSRLIFQPPTERNYHIFYQLCAGAPLSEKKQFELGDYSKFHYLNQSGTGTIPGVDDASEFEMTQRALSTIGLSVELQWKIFRLLAALLHIGNIQIGGRSDAMLSENDEALLTATRLMGVKSSEFRKWIVRKQIVTRSEKIVTNLTPAQAHVVKDSVAKYVYANLFEWLVGVINDSLSCPDADKVVTFIGVLDIYGFEHFKKNSFEQFCINYANEKLQQQFNQHVFKLEQEEYMREKINWQFIEFSDNQKCIELIESRLGILAMLDEESRLPSGSDQGFVQKLYSNFSVPDYKDYFKKPRFSNSAFTIAHYAHDVEYEGENFLDKNKDTVPDEHLSLLQASEFDFLVNVLEKAAANNPSPPAENKRMSSMFRKPTLGSIFKLSLINLMDTIEHTNVHYIRCVKPNEAKMAWEFEPNMVLSQLRACGVLETIRISCAGYPSRWTFEEFAERYYALIPSKLWQQDDIPQLCHTILDATIKDQDKYQVGTTKIFFRSGQLAYLEKLRSDRFNACAVIVQKNVRRYIYHARYVRMRQLSIQLQRVARRKVAQAKLQSLREQKAAITIQACWRRYVVRKKYLATRHFILRLQTAIRCHHGKRQLVVIREHAAATNIQRLVRGWFARKRFNAQLQFIIQLQACTRRRAGRKQFLALRQEARSAHHFKEVSYQLENKIVELTQTITGLKDEKKQAMDRSTQLEAQVRTWMEKYEKVEKKSKSLEAKLQEPTVPQAQWDQLLAEKEQLASDHRLSTDKNKSQERELIQLNEQLDKERQKIATLEESLKEAQERADRSAAIEEENTELKSQLTALKAQLTQMMHAPKRQQSRGLSPSPAHNGVLRSVSPTPIDANNNENQSAKATNTTSTHSVTTTAIPTPPPPARTRSPTAIIPNSDNTKLPTRRSSAADMPENHVKSGVDSIRKAELMNKIPRPTSMHQYGRPTRVKSISEGSDEEKLKILREEDGIQEEILQGLIKELRIPLASMQNRASKKEILFPAHMIGMTVTEMWRVGRIQESERMLFSIMDTIQKQCLNFTGDEAIMPCGFWLSNVHELLSVICQSERTLEQEWLTRNKAATWHHFEKLVSTVKFELQCLEDNIFHAWMKEIKKRISKMVIPAIIEGQSLPGFVTSDSNRFFNKLLTGSSQPSCNMDDLLNVLTKVWRSLKCYYLEQSIASQVLTELLKLIGVTAFNDLLMRRNFSSWKRAMQIQYNVTRIEEWCKSHEIPEGTLQLEHLVQATKLLQLKKSSLEDIEHIYETCWILSPTQIQKFISQYQVADYENPVGQDILKAVATHVAGDDKSDVLLLDSVSLDDTSNPFEIPVPREVESQFYLPAWLNLKRLRQLALLVQYQHDQQHAVDSTAVASP</sequence>
<dbReference type="InterPro" id="IPR046943">
    <property type="entry name" value="Fungal_Myo2/2A_CBD"/>
</dbReference>
<evidence type="ECO:0000256" key="5">
    <source>
        <dbReference type="ARBA" id="ARBA00023123"/>
    </source>
</evidence>
<feature type="coiled-coil region" evidence="9">
    <location>
        <begin position="950"/>
        <end position="998"/>
    </location>
</feature>
<dbReference type="InterPro" id="IPR002710">
    <property type="entry name" value="Dilute_dom"/>
</dbReference>
<keyword evidence="7 8" id="KW-0009">Actin-binding</keyword>
<dbReference type="GO" id="GO:0005524">
    <property type="term" value="F:ATP binding"/>
    <property type="evidence" value="ECO:0007669"/>
    <property type="project" value="UniProtKB-UniRule"/>
</dbReference>
<dbReference type="PRINTS" id="PR00193">
    <property type="entry name" value="MYOSINHEAVY"/>
</dbReference>
<dbReference type="OrthoDB" id="6108017at2759"/>
<protein>
    <recommendedName>
        <fullName evidence="14">P-loop containing nucleoside triphosphate hydrolase protein</fullName>
    </recommendedName>
</protein>
<dbReference type="SUPFAM" id="SSF52540">
    <property type="entry name" value="P-loop containing nucleoside triphosphate hydrolases"/>
    <property type="match status" value="2"/>
</dbReference>
<keyword evidence="3 8" id="KW-0067">ATP-binding</keyword>
<dbReference type="Gene3D" id="1.20.120.720">
    <property type="entry name" value="Myosin VI head, motor domain, U50 subdomain"/>
    <property type="match status" value="1"/>
</dbReference>
<feature type="compositionally biased region" description="Polar residues" evidence="10">
    <location>
        <begin position="1117"/>
        <end position="1133"/>
    </location>
</feature>
<evidence type="ECO:0000256" key="4">
    <source>
        <dbReference type="ARBA" id="ARBA00023054"/>
    </source>
</evidence>
<dbReference type="InterPro" id="IPR027417">
    <property type="entry name" value="P-loop_NTPase"/>
</dbReference>
<evidence type="ECO:0000259" key="12">
    <source>
        <dbReference type="PROSITE" id="PS51456"/>
    </source>
</evidence>
<evidence type="ECO:0000313" key="13">
    <source>
        <dbReference type="EMBL" id="CDS09325.1"/>
    </source>
</evidence>
<dbReference type="InterPro" id="IPR001609">
    <property type="entry name" value="Myosin_head_motor_dom-like"/>
</dbReference>
<gene>
    <name evidence="13" type="ORF">LRAMOSA10685</name>
</gene>
<dbReference type="FunFam" id="1.10.10.820:FF:000001">
    <property type="entry name" value="Myosin heavy chain"/>
    <property type="match status" value="1"/>
</dbReference>
<feature type="domain" description="Dilute" evidence="11">
    <location>
        <begin position="1291"/>
        <end position="1570"/>
    </location>
</feature>
<dbReference type="Gene3D" id="1.20.5.190">
    <property type="match status" value="3"/>
</dbReference>
<feature type="region of interest" description="Disordered" evidence="10">
    <location>
        <begin position="1094"/>
        <end position="1191"/>
    </location>
</feature>
<dbReference type="SUPFAM" id="SSF50084">
    <property type="entry name" value="Myosin S1 fragment, N-terminal domain"/>
    <property type="match status" value="1"/>
</dbReference>
<dbReference type="InterPro" id="IPR036103">
    <property type="entry name" value="MYSc_Myo5"/>
</dbReference>
<dbReference type="Gene3D" id="1.20.58.530">
    <property type="match status" value="1"/>
</dbReference>
<evidence type="ECO:0000256" key="2">
    <source>
        <dbReference type="ARBA" id="ARBA00022741"/>
    </source>
</evidence>
<dbReference type="GO" id="GO:0000146">
    <property type="term" value="F:microfilament motor activity"/>
    <property type="evidence" value="ECO:0007669"/>
    <property type="project" value="TreeGrafter"/>
</dbReference>
<dbReference type="PANTHER" id="PTHR13140">
    <property type="entry name" value="MYOSIN"/>
    <property type="match status" value="1"/>
</dbReference>
<evidence type="ECO:0008006" key="14">
    <source>
        <dbReference type="Google" id="ProtNLM"/>
    </source>
</evidence>
<dbReference type="Pfam" id="PF00063">
    <property type="entry name" value="Myosin_head"/>
    <property type="match status" value="1"/>
</dbReference>
<dbReference type="GO" id="GO:0005737">
    <property type="term" value="C:cytoplasm"/>
    <property type="evidence" value="ECO:0007669"/>
    <property type="project" value="TreeGrafter"/>
</dbReference>
<dbReference type="SMART" id="SM01132">
    <property type="entry name" value="DIL"/>
    <property type="match status" value="1"/>
</dbReference>
<dbReference type="SMART" id="SM00242">
    <property type="entry name" value="MYSc"/>
    <property type="match status" value="1"/>
</dbReference>
<keyword evidence="2 8" id="KW-0547">Nucleotide-binding</keyword>
<accession>A0A077WPI1</accession>
<dbReference type="SMART" id="SM00015">
    <property type="entry name" value="IQ"/>
    <property type="match status" value="4"/>
</dbReference>
<evidence type="ECO:0000256" key="9">
    <source>
        <dbReference type="SAM" id="Coils"/>
    </source>
</evidence>
<feature type="domain" description="Myosin motor" evidence="12">
    <location>
        <begin position="95"/>
        <end position="784"/>
    </location>
</feature>
<dbReference type="PROSITE" id="PS50096">
    <property type="entry name" value="IQ"/>
    <property type="match status" value="2"/>
</dbReference>
<evidence type="ECO:0000256" key="1">
    <source>
        <dbReference type="ARBA" id="ARBA00008314"/>
    </source>
</evidence>
<feature type="binding site" evidence="8">
    <location>
        <begin position="188"/>
        <end position="195"/>
    </location>
    <ligand>
        <name>ATP</name>
        <dbReference type="ChEBI" id="CHEBI:30616"/>
    </ligand>
</feature>
<keyword evidence="5 8" id="KW-0518">Myosin</keyword>
<dbReference type="Gene3D" id="1.10.10.820">
    <property type="match status" value="1"/>
</dbReference>
<dbReference type="GO" id="GO:0016020">
    <property type="term" value="C:membrane"/>
    <property type="evidence" value="ECO:0007669"/>
    <property type="project" value="TreeGrafter"/>
</dbReference>
<dbReference type="GO" id="GO:0016459">
    <property type="term" value="C:myosin complex"/>
    <property type="evidence" value="ECO:0007669"/>
    <property type="project" value="UniProtKB-KW"/>
</dbReference>
<feature type="compositionally biased region" description="Low complexity" evidence="10">
    <location>
        <begin position="1134"/>
        <end position="1148"/>
    </location>
</feature>
<evidence type="ECO:0000256" key="3">
    <source>
        <dbReference type="ARBA" id="ARBA00022840"/>
    </source>
</evidence>
<comment type="similarity">
    <text evidence="1 8">Belongs to the TRAFAC class myosin-kinesin ATPase superfamily. Myosin family.</text>
</comment>
<keyword evidence="4 9" id="KW-0175">Coiled coil</keyword>
<evidence type="ECO:0000259" key="11">
    <source>
        <dbReference type="PROSITE" id="PS51126"/>
    </source>
</evidence>
<evidence type="ECO:0000256" key="7">
    <source>
        <dbReference type="ARBA" id="ARBA00023203"/>
    </source>
</evidence>
<dbReference type="PROSITE" id="PS51456">
    <property type="entry name" value="MYOSIN_MOTOR"/>
    <property type="match status" value="1"/>
</dbReference>
<dbReference type="Gene3D" id="6.20.240.20">
    <property type="match status" value="1"/>
</dbReference>
<name>A0A077WPI1_9FUNG</name>
<dbReference type="Gene3D" id="3.40.850.10">
    <property type="entry name" value="Kinesin motor domain"/>
    <property type="match status" value="1"/>
</dbReference>
<proteinExistence type="inferred from homology"/>
<dbReference type="EMBL" id="LK023331">
    <property type="protein sequence ID" value="CDS09325.1"/>
    <property type="molecule type" value="Genomic_DNA"/>
</dbReference>
<dbReference type="CDD" id="cd15480">
    <property type="entry name" value="fMyo2p_CBD"/>
    <property type="match status" value="1"/>
</dbReference>
<dbReference type="CDD" id="cd23767">
    <property type="entry name" value="IQCD"/>
    <property type="match status" value="1"/>
</dbReference>
<dbReference type="GO" id="GO:0007015">
    <property type="term" value="P:actin filament organization"/>
    <property type="evidence" value="ECO:0007669"/>
    <property type="project" value="TreeGrafter"/>
</dbReference>
<dbReference type="InterPro" id="IPR000048">
    <property type="entry name" value="IQ_motif_EF-hand-BS"/>
</dbReference>
<feature type="region of interest" description="Actin-binding" evidence="8">
    <location>
        <begin position="663"/>
        <end position="685"/>
    </location>
</feature>
<organism evidence="13">
    <name type="scientific">Lichtheimia ramosa</name>
    <dbReference type="NCBI Taxonomy" id="688394"/>
    <lineage>
        <taxon>Eukaryota</taxon>
        <taxon>Fungi</taxon>
        <taxon>Fungi incertae sedis</taxon>
        <taxon>Mucoromycota</taxon>
        <taxon>Mucoromycotina</taxon>
        <taxon>Mucoromycetes</taxon>
        <taxon>Mucorales</taxon>
        <taxon>Lichtheimiaceae</taxon>
        <taxon>Lichtheimia</taxon>
    </lineage>
</organism>
<dbReference type="PANTHER" id="PTHR13140:SF706">
    <property type="entry name" value="DILUTE CLASS UNCONVENTIONAL MYOSIN, ISOFORM C"/>
    <property type="match status" value="1"/>
</dbReference>
<dbReference type="CDD" id="cd01380">
    <property type="entry name" value="MYSc_Myo5"/>
    <property type="match status" value="1"/>
</dbReference>
<evidence type="ECO:0000256" key="8">
    <source>
        <dbReference type="PROSITE-ProRule" id="PRU00782"/>
    </source>
</evidence>
<reference evidence="13" key="1">
    <citation type="journal article" date="2014" name="Genome Announc.">
        <title>De novo whole-genome sequence and genome annotation of Lichtheimia ramosa.</title>
        <authorList>
            <person name="Linde J."/>
            <person name="Schwartze V."/>
            <person name="Binder U."/>
            <person name="Lass-Florl C."/>
            <person name="Voigt K."/>
            <person name="Horn F."/>
        </authorList>
    </citation>
    <scope>NUCLEOTIDE SEQUENCE</scope>
    <source>
        <strain evidence="13">JMRC FSU:6197</strain>
    </source>
</reference>
<keyword evidence="6 8" id="KW-0505">Motor protein</keyword>
<dbReference type="GO" id="GO:0051015">
    <property type="term" value="F:actin filament binding"/>
    <property type="evidence" value="ECO:0007669"/>
    <property type="project" value="TreeGrafter"/>
</dbReference>
<dbReference type="PROSITE" id="PS51126">
    <property type="entry name" value="DILUTE"/>
    <property type="match status" value="1"/>
</dbReference>
<dbReference type="Pfam" id="PF01843">
    <property type="entry name" value="DIL"/>
    <property type="match status" value="1"/>
</dbReference>
<evidence type="ECO:0000256" key="10">
    <source>
        <dbReference type="SAM" id="MobiDB-lite"/>
    </source>
</evidence>
<evidence type="ECO:0000256" key="6">
    <source>
        <dbReference type="ARBA" id="ARBA00023175"/>
    </source>
</evidence>
<dbReference type="InterPro" id="IPR036961">
    <property type="entry name" value="Kinesin_motor_dom_sf"/>
</dbReference>